<keyword evidence="1" id="KW-0472">Membrane</keyword>
<keyword evidence="4" id="KW-1185">Reference proteome</keyword>
<dbReference type="RefSeq" id="WP_344304594.1">
    <property type="nucleotide sequence ID" value="NZ_BAAAQQ010000013.1"/>
</dbReference>
<protein>
    <submittedName>
        <fullName evidence="3">PH domain-containing protein</fullName>
    </submittedName>
</protein>
<dbReference type="InterPro" id="IPR005182">
    <property type="entry name" value="YdbS-like_PH"/>
</dbReference>
<evidence type="ECO:0000313" key="4">
    <source>
        <dbReference type="Proteomes" id="UP001500575"/>
    </source>
</evidence>
<proteinExistence type="predicted"/>
<dbReference type="PANTHER" id="PTHR34473:SF3">
    <property type="entry name" value="TRANSMEMBRANE PROTEIN-RELATED"/>
    <property type="match status" value="1"/>
</dbReference>
<dbReference type="PANTHER" id="PTHR34473">
    <property type="entry name" value="UPF0699 TRANSMEMBRANE PROTEIN YDBS"/>
    <property type="match status" value="1"/>
</dbReference>
<sequence>MSSRPAIDAALREPAHQVSPRAIGYWRVGAGINLTFWVVAAIVWYLLSPHPWWAVLIAVAVVAVSAAYAVVMPTLRYRIHRWEVTPDAIFTRSGWLSREQRIAPLNRVQTVDSHQGALMRVFGLSSITITTASAAGPISIDCLDHEVARRVVGELTEITSAAEGDAT</sequence>
<feature type="domain" description="YdbS-like PH" evidence="2">
    <location>
        <begin position="77"/>
        <end position="152"/>
    </location>
</feature>
<feature type="transmembrane region" description="Helical" evidence="1">
    <location>
        <begin position="52"/>
        <end position="71"/>
    </location>
</feature>
<evidence type="ECO:0000313" key="3">
    <source>
        <dbReference type="EMBL" id="GAA2128922.1"/>
    </source>
</evidence>
<evidence type="ECO:0000259" key="2">
    <source>
        <dbReference type="Pfam" id="PF03703"/>
    </source>
</evidence>
<dbReference type="Proteomes" id="UP001500575">
    <property type="component" value="Unassembled WGS sequence"/>
</dbReference>
<keyword evidence="1" id="KW-1133">Transmembrane helix</keyword>
<dbReference type="Pfam" id="PF03703">
    <property type="entry name" value="bPH_2"/>
    <property type="match status" value="1"/>
</dbReference>
<name>A0ABP5KD29_9ACTN</name>
<evidence type="ECO:0000256" key="1">
    <source>
        <dbReference type="SAM" id="Phobius"/>
    </source>
</evidence>
<gene>
    <name evidence="3" type="ORF">GCM10009843_29930</name>
</gene>
<comment type="caution">
    <text evidence="3">The sequence shown here is derived from an EMBL/GenBank/DDBJ whole genome shotgun (WGS) entry which is preliminary data.</text>
</comment>
<dbReference type="EMBL" id="BAAAQQ010000013">
    <property type="protein sequence ID" value="GAA2128922.1"/>
    <property type="molecule type" value="Genomic_DNA"/>
</dbReference>
<feature type="transmembrane region" description="Helical" evidence="1">
    <location>
        <begin position="25"/>
        <end position="46"/>
    </location>
</feature>
<organism evidence="3 4">
    <name type="scientific">Nocardioides bigeumensis</name>
    <dbReference type="NCBI Taxonomy" id="433657"/>
    <lineage>
        <taxon>Bacteria</taxon>
        <taxon>Bacillati</taxon>
        <taxon>Actinomycetota</taxon>
        <taxon>Actinomycetes</taxon>
        <taxon>Propionibacteriales</taxon>
        <taxon>Nocardioidaceae</taxon>
        <taxon>Nocardioides</taxon>
    </lineage>
</organism>
<keyword evidence="1" id="KW-0812">Transmembrane</keyword>
<reference evidence="4" key="1">
    <citation type="journal article" date="2019" name="Int. J. Syst. Evol. Microbiol.">
        <title>The Global Catalogue of Microorganisms (GCM) 10K type strain sequencing project: providing services to taxonomists for standard genome sequencing and annotation.</title>
        <authorList>
            <consortium name="The Broad Institute Genomics Platform"/>
            <consortium name="The Broad Institute Genome Sequencing Center for Infectious Disease"/>
            <person name="Wu L."/>
            <person name="Ma J."/>
        </authorList>
    </citation>
    <scope>NUCLEOTIDE SEQUENCE [LARGE SCALE GENOMIC DNA]</scope>
    <source>
        <strain evidence="4">JCM 16021</strain>
    </source>
</reference>
<accession>A0ABP5KD29</accession>